<comment type="caution">
    <text evidence="1">The sequence shown here is derived from an EMBL/GenBank/DDBJ whole genome shotgun (WGS) entry which is preliminary data.</text>
</comment>
<name>A0AAV7PPT6_PLEWA</name>
<proteinExistence type="predicted"/>
<gene>
    <name evidence="1" type="ORF">NDU88_007742</name>
</gene>
<dbReference type="Proteomes" id="UP001066276">
    <property type="component" value="Chromosome 7"/>
</dbReference>
<evidence type="ECO:0000313" key="1">
    <source>
        <dbReference type="EMBL" id="KAJ1129371.1"/>
    </source>
</evidence>
<protein>
    <submittedName>
        <fullName evidence="1">Uncharacterized protein</fullName>
    </submittedName>
</protein>
<accession>A0AAV7PPT6</accession>
<keyword evidence="2" id="KW-1185">Reference proteome</keyword>
<evidence type="ECO:0000313" key="2">
    <source>
        <dbReference type="Proteomes" id="UP001066276"/>
    </source>
</evidence>
<sequence length="213" mass="22903">MRGAWPGLPARWPSRSETLPGLGPFIVYLSRWATEQALGWRREPSEPLVPFCFWRRASGGVCPQGFPRLAEWPVEARALPLLGCALLFGLSGRRCCCREVGVVGGGHFSPCCRGLRRSGRTTAWTGPPRCGAAWRRMCGPALPPGAGWPGGLRPVAWCAGHLQFGSGPGPSDCPQTRWRCGGPSASCLLGAECWGLAWGGLHRLIAAWCARLS</sequence>
<dbReference type="EMBL" id="JANPWB010000011">
    <property type="protein sequence ID" value="KAJ1129371.1"/>
    <property type="molecule type" value="Genomic_DNA"/>
</dbReference>
<organism evidence="1 2">
    <name type="scientific">Pleurodeles waltl</name>
    <name type="common">Iberian ribbed newt</name>
    <dbReference type="NCBI Taxonomy" id="8319"/>
    <lineage>
        <taxon>Eukaryota</taxon>
        <taxon>Metazoa</taxon>
        <taxon>Chordata</taxon>
        <taxon>Craniata</taxon>
        <taxon>Vertebrata</taxon>
        <taxon>Euteleostomi</taxon>
        <taxon>Amphibia</taxon>
        <taxon>Batrachia</taxon>
        <taxon>Caudata</taxon>
        <taxon>Salamandroidea</taxon>
        <taxon>Salamandridae</taxon>
        <taxon>Pleurodelinae</taxon>
        <taxon>Pleurodeles</taxon>
    </lineage>
</organism>
<dbReference type="AlphaFoldDB" id="A0AAV7PPT6"/>
<reference evidence="1" key="1">
    <citation type="journal article" date="2022" name="bioRxiv">
        <title>Sequencing and chromosome-scale assembly of the giantPleurodeles waltlgenome.</title>
        <authorList>
            <person name="Brown T."/>
            <person name="Elewa A."/>
            <person name="Iarovenko S."/>
            <person name="Subramanian E."/>
            <person name="Araus A.J."/>
            <person name="Petzold A."/>
            <person name="Susuki M."/>
            <person name="Suzuki K.-i.T."/>
            <person name="Hayashi T."/>
            <person name="Toyoda A."/>
            <person name="Oliveira C."/>
            <person name="Osipova E."/>
            <person name="Leigh N.D."/>
            <person name="Simon A."/>
            <person name="Yun M.H."/>
        </authorList>
    </citation>
    <scope>NUCLEOTIDE SEQUENCE</scope>
    <source>
        <strain evidence="1">20211129_DDA</strain>
        <tissue evidence="1">Liver</tissue>
    </source>
</reference>